<dbReference type="EMBL" id="CAMPGE010009496">
    <property type="protein sequence ID" value="CAI2368362.1"/>
    <property type="molecule type" value="Genomic_DNA"/>
</dbReference>
<feature type="compositionally biased region" description="Basic residues" evidence="1">
    <location>
        <begin position="289"/>
        <end position="300"/>
    </location>
</feature>
<feature type="compositionally biased region" description="Basic and acidic residues" evidence="1">
    <location>
        <begin position="7"/>
        <end position="20"/>
    </location>
</feature>
<feature type="region of interest" description="Disordered" evidence="1">
    <location>
        <begin position="289"/>
        <end position="308"/>
    </location>
</feature>
<proteinExistence type="predicted"/>
<accession>A0AAD1UKA6</accession>
<reference evidence="2" key="1">
    <citation type="submission" date="2023-07" db="EMBL/GenBank/DDBJ databases">
        <authorList>
            <consortium name="AG Swart"/>
            <person name="Singh M."/>
            <person name="Singh A."/>
            <person name="Seah K."/>
            <person name="Emmerich C."/>
        </authorList>
    </citation>
    <scope>NUCLEOTIDE SEQUENCE</scope>
    <source>
        <strain evidence="2">DP1</strain>
    </source>
</reference>
<feature type="compositionally biased region" description="Polar residues" evidence="1">
    <location>
        <begin position="28"/>
        <end position="37"/>
    </location>
</feature>
<evidence type="ECO:0000256" key="1">
    <source>
        <dbReference type="SAM" id="MobiDB-lite"/>
    </source>
</evidence>
<dbReference type="Proteomes" id="UP001295684">
    <property type="component" value="Unassembled WGS sequence"/>
</dbReference>
<feature type="region of interest" description="Disordered" evidence="1">
    <location>
        <begin position="1"/>
        <end position="64"/>
    </location>
</feature>
<protein>
    <submittedName>
        <fullName evidence="2">Uncharacterized protein</fullName>
    </submittedName>
</protein>
<gene>
    <name evidence="2" type="ORF">ECRASSUSDP1_LOCUS9653</name>
</gene>
<name>A0AAD1UKA6_EUPCR</name>
<dbReference type="AlphaFoldDB" id="A0AAD1UKA6"/>
<comment type="caution">
    <text evidence="2">The sequence shown here is derived from an EMBL/GenBank/DDBJ whole genome shotgun (WGS) entry which is preliminary data.</text>
</comment>
<organism evidence="2 3">
    <name type="scientific">Euplotes crassus</name>
    <dbReference type="NCBI Taxonomy" id="5936"/>
    <lineage>
        <taxon>Eukaryota</taxon>
        <taxon>Sar</taxon>
        <taxon>Alveolata</taxon>
        <taxon>Ciliophora</taxon>
        <taxon>Intramacronucleata</taxon>
        <taxon>Spirotrichea</taxon>
        <taxon>Hypotrichia</taxon>
        <taxon>Euplotida</taxon>
        <taxon>Euplotidae</taxon>
        <taxon>Moneuplotes</taxon>
    </lineage>
</organism>
<feature type="compositionally biased region" description="Low complexity" evidence="1">
    <location>
        <begin position="48"/>
        <end position="62"/>
    </location>
</feature>
<sequence>MNGGEVTSKETDMPQKPEKKAQRKIKGSRNSVANGQFKSRDRSPYIISNQQSIKSLKNSSSPSRKHLSIIANKSKLNYLNETGPGDYNAAELTGKLLTNSNQKNSPKFSFGTKLLKTGIITKKHIQESLGVDSPGVGLYDTMSSKRSSQEYTMGRDKRFQEASNIVNLKRHVPHSYLKTTANLSLTDWKGSKLSKGKRFTKDNPFYKETIGPGPQYNLQDKPSMINSSSRLSLETEAHDSRLFGAPYSKYKNVYFHELGRDFCNREGPGPAQYDSNKAAKGQKYSFPKNSRKLSTIKKKDKTPSPTSYRYEKQSKLLKNIGTVFSKGSREVDFSKYASQNSVMIEKGIY</sequence>
<dbReference type="InterPro" id="IPR010736">
    <property type="entry name" value="SHIPPO-rpt"/>
</dbReference>
<dbReference type="Pfam" id="PF07004">
    <property type="entry name" value="SHIPPO-rpt"/>
    <property type="match status" value="2"/>
</dbReference>
<evidence type="ECO:0000313" key="2">
    <source>
        <dbReference type="EMBL" id="CAI2368362.1"/>
    </source>
</evidence>
<evidence type="ECO:0000313" key="3">
    <source>
        <dbReference type="Proteomes" id="UP001295684"/>
    </source>
</evidence>
<keyword evidence="3" id="KW-1185">Reference proteome</keyword>